<reference evidence="2 3" key="1">
    <citation type="journal article" date="2021" name="Commun. Biol.">
        <title>The genome of Shorea leprosula (Dipterocarpaceae) highlights the ecological relevance of drought in aseasonal tropical rainforests.</title>
        <authorList>
            <person name="Ng K.K.S."/>
            <person name="Kobayashi M.J."/>
            <person name="Fawcett J.A."/>
            <person name="Hatakeyama M."/>
            <person name="Paape T."/>
            <person name="Ng C.H."/>
            <person name="Ang C.C."/>
            <person name="Tnah L.H."/>
            <person name="Lee C.T."/>
            <person name="Nishiyama T."/>
            <person name="Sese J."/>
            <person name="O'Brien M.J."/>
            <person name="Copetti D."/>
            <person name="Mohd Noor M.I."/>
            <person name="Ong R.C."/>
            <person name="Putra M."/>
            <person name="Sireger I.Z."/>
            <person name="Indrioko S."/>
            <person name="Kosugi Y."/>
            <person name="Izuno A."/>
            <person name="Isagi Y."/>
            <person name="Lee S.L."/>
            <person name="Shimizu K.K."/>
        </authorList>
    </citation>
    <scope>NUCLEOTIDE SEQUENCE [LARGE SCALE GENOMIC DNA]</scope>
    <source>
        <strain evidence="2">214</strain>
    </source>
</reference>
<feature type="signal peptide" evidence="1">
    <location>
        <begin position="1"/>
        <end position="20"/>
    </location>
</feature>
<proteinExistence type="predicted"/>
<organism evidence="2 3">
    <name type="scientific">Rubroshorea leprosula</name>
    <dbReference type="NCBI Taxonomy" id="152421"/>
    <lineage>
        <taxon>Eukaryota</taxon>
        <taxon>Viridiplantae</taxon>
        <taxon>Streptophyta</taxon>
        <taxon>Embryophyta</taxon>
        <taxon>Tracheophyta</taxon>
        <taxon>Spermatophyta</taxon>
        <taxon>Magnoliopsida</taxon>
        <taxon>eudicotyledons</taxon>
        <taxon>Gunneridae</taxon>
        <taxon>Pentapetalae</taxon>
        <taxon>rosids</taxon>
        <taxon>malvids</taxon>
        <taxon>Malvales</taxon>
        <taxon>Dipterocarpaceae</taxon>
        <taxon>Rubroshorea</taxon>
    </lineage>
</organism>
<dbReference type="AlphaFoldDB" id="A0AAV5K8W2"/>
<accession>A0AAV5K8W2</accession>
<keyword evidence="1" id="KW-0732">Signal</keyword>
<sequence length="125" mass="12644">MPSNATSMLLMSFLSQHASSGAEVKGIMAWSCSHGHTEGVCNIQGTCHVALRSASADTRTGASKITGASGSANGSVDVGMLDEGVGIATRGCDYDTYAFDGTGVRWIARDATGLASGGVDTRVVA</sequence>
<keyword evidence="3" id="KW-1185">Reference proteome</keyword>
<evidence type="ECO:0000313" key="3">
    <source>
        <dbReference type="Proteomes" id="UP001054252"/>
    </source>
</evidence>
<dbReference type="EMBL" id="BPVZ01000058">
    <property type="protein sequence ID" value="GKV21586.1"/>
    <property type="molecule type" value="Genomic_DNA"/>
</dbReference>
<dbReference type="Proteomes" id="UP001054252">
    <property type="component" value="Unassembled WGS sequence"/>
</dbReference>
<name>A0AAV5K8W2_9ROSI</name>
<protein>
    <submittedName>
        <fullName evidence="2">Uncharacterized protein</fullName>
    </submittedName>
</protein>
<evidence type="ECO:0000256" key="1">
    <source>
        <dbReference type="SAM" id="SignalP"/>
    </source>
</evidence>
<comment type="caution">
    <text evidence="2">The sequence shown here is derived from an EMBL/GenBank/DDBJ whole genome shotgun (WGS) entry which is preliminary data.</text>
</comment>
<evidence type="ECO:0000313" key="2">
    <source>
        <dbReference type="EMBL" id="GKV21586.1"/>
    </source>
</evidence>
<gene>
    <name evidence="2" type="ORF">SLEP1_g31555</name>
</gene>
<feature type="chain" id="PRO_5043652387" evidence="1">
    <location>
        <begin position="21"/>
        <end position="125"/>
    </location>
</feature>